<evidence type="ECO:0000313" key="3">
    <source>
        <dbReference type="Proteomes" id="UP000015105"/>
    </source>
</evidence>
<feature type="compositionally biased region" description="Basic residues" evidence="1">
    <location>
        <begin position="56"/>
        <end position="71"/>
    </location>
</feature>
<dbReference type="AlphaFoldDB" id="A0A453APB4"/>
<dbReference type="EnsemblPlants" id="AET2Gv20217000.1">
    <property type="protein sequence ID" value="AET2Gv20217000.1"/>
    <property type="gene ID" value="AET2Gv20217000"/>
</dbReference>
<reference evidence="3" key="1">
    <citation type="journal article" date="2014" name="Science">
        <title>Ancient hybridizations among the ancestral genomes of bread wheat.</title>
        <authorList>
            <consortium name="International Wheat Genome Sequencing Consortium,"/>
            <person name="Marcussen T."/>
            <person name="Sandve S.R."/>
            <person name="Heier L."/>
            <person name="Spannagl M."/>
            <person name="Pfeifer M."/>
            <person name="Jakobsen K.S."/>
            <person name="Wulff B.B."/>
            <person name="Steuernagel B."/>
            <person name="Mayer K.F."/>
            <person name="Olsen O.A."/>
        </authorList>
    </citation>
    <scope>NUCLEOTIDE SEQUENCE [LARGE SCALE GENOMIC DNA]</scope>
    <source>
        <strain evidence="3">cv. AL8/78</strain>
    </source>
</reference>
<reference evidence="2" key="3">
    <citation type="journal article" date="2017" name="Nature">
        <title>Genome sequence of the progenitor of the wheat D genome Aegilops tauschii.</title>
        <authorList>
            <person name="Luo M.C."/>
            <person name="Gu Y.Q."/>
            <person name="Puiu D."/>
            <person name="Wang H."/>
            <person name="Twardziok S.O."/>
            <person name="Deal K.R."/>
            <person name="Huo N."/>
            <person name="Zhu T."/>
            <person name="Wang L."/>
            <person name="Wang Y."/>
            <person name="McGuire P.E."/>
            <person name="Liu S."/>
            <person name="Long H."/>
            <person name="Ramasamy R.K."/>
            <person name="Rodriguez J.C."/>
            <person name="Van S.L."/>
            <person name="Yuan L."/>
            <person name="Wang Z."/>
            <person name="Xia Z."/>
            <person name="Xiao L."/>
            <person name="Anderson O.D."/>
            <person name="Ouyang S."/>
            <person name="Liang Y."/>
            <person name="Zimin A.V."/>
            <person name="Pertea G."/>
            <person name="Qi P."/>
            <person name="Bennetzen J.L."/>
            <person name="Dai X."/>
            <person name="Dawson M.W."/>
            <person name="Muller H.G."/>
            <person name="Kugler K."/>
            <person name="Rivarola-Duarte L."/>
            <person name="Spannagl M."/>
            <person name="Mayer K.F.X."/>
            <person name="Lu F.H."/>
            <person name="Bevan M.W."/>
            <person name="Leroy P."/>
            <person name="Li P."/>
            <person name="You F.M."/>
            <person name="Sun Q."/>
            <person name="Liu Z."/>
            <person name="Lyons E."/>
            <person name="Wicker T."/>
            <person name="Salzberg S.L."/>
            <person name="Devos K.M."/>
            <person name="Dvorak J."/>
        </authorList>
    </citation>
    <scope>NUCLEOTIDE SEQUENCE [LARGE SCALE GENOMIC DNA]</scope>
    <source>
        <strain evidence="2">cv. AL8/78</strain>
    </source>
</reference>
<feature type="region of interest" description="Disordered" evidence="1">
    <location>
        <begin position="1"/>
        <end position="88"/>
    </location>
</feature>
<reference evidence="3" key="2">
    <citation type="journal article" date="2017" name="Nat. Plants">
        <title>The Aegilops tauschii genome reveals multiple impacts of transposons.</title>
        <authorList>
            <person name="Zhao G."/>
            <person name="Zou C."/>
            <person name="Li K."/>
            <person name="Wang K."/>
            <person name="Li T."/>
            <person name="Gao L."/>
            <person name="Zhang X."/>
            <person name="Wang H."/>
            <person name="Yang Z."/>
            <person name="Liu X."/>
            <person name="Jiang W."/>
            <person name="Mao L."/>
            <person name="Kong X."/>
            <person name="Jiao Y."/>
            <person name="Jia J."/>
        </authorList>
    </citation>
    <scope>NUCLEOTIDE SEQUENCE [LARGE SCALE GENOMIC DNA]</scope>
    <source>
        <strain evidence="3">cv. AL8/78</strain>
    </source>
</reference>
<accession>A0A453APB4</accession>
<dbReference type="Proteomes" id="UP000015105">
    <property type="component" value="Chromosome 2D"/>
</dbReference>
<evidence type="ECO:0000256" key="1">
    <source>
        <dbReference type="SAM" id="MobiDB-lite"/>
    </source>
</evidence>
<feature type="compositionally biased region" description="Polar residues" evidence="1">
    <location>
        <begin position="43"/>
        <end position="52"/>
    </location>
</feature>
<name>A0A453APB4_AEGTS</name>
<sequence length="88" mass="9796">GGLRGRNISPSRRERIHPSLPSGRGVGRRGAYKTEPPLKLNLSPHNTLPRTTPDSRKRKKQTQPPTPKRRAANLPPLRRLPAPPPTHP</sequence>
<dbReference type="Gramene" id="AET2Gv20217000.1">
    <property type="protein sequence ID" value="AET2Gv20217000.1"/>
    <property type="gene ID" value="AET2Gv20217000"/>
</dbReference>
<keyword evidence="3" id="KW-1185">Reference proteome</keyword>
<protein>
    <submittedName>
        <fullName evidence="2">Uncharacterized protein</fullName>
    </submittedName>
</protein>
<evidence type="ECO:0000313" key="2">
    <source>
        <dbReference type="EnsemblPlants" id="AET2Gv20217000.1"/>
    </source>
</evidence>
<reference evidence="2" key="5">
    <citation type="journal article" date="2021" name="G3 (Bethesda)">
        <title>Aegilops tauschii genome assembly Aet v5.0 features greater sequence contiguity and improved annotation.</title>
        <authorList>
            <person name="Wang L."/>
            <person name="Zhu T."/>
            <person name="Rodriguez J.C."/>
            <person name="Deal K.R."/>
            <person name="Dubcovsky J."/>
            <person name="McGuire P.E."/>
            <person name="Lux T."/>
            <person name="Spannagl M."/>
            <person name="Mayer K.F.X."/>
            <person name="Baldrich P."/>
            <person name="Meyers B.C."/>
            <person name="Huo N."/>
            <person name="Gu Y.Q."/>
            <person name="Zhou H."/>
            <person name="Devos K.M."/>
            <person name="Bennetzen J.L."/>
            <person name="Unver T."/>
            <person name="Budak H."/>
            <person name="Gulick P.J."/>
            <person name="Galiba G."/>
            <person name="Kalapos B."/>
            <person name="Nelson D.R."/>
            <person name="Li P."/>
            <person name="You F.M."/>
            <person name="Luo M.C."/>
            <person name="Dvorak J."/>
        </authorList>
    </citation>
    <scope>NUCLEOTIDE SEQUENCE [LARGE SCALE GENOMIC DNA]</scope>
    <source>
        <strain evidence="2">cv. AL8/78</strain>
    </source>
</reference>
<proteinExistence type="predicted"/>
<organism evidence="2 3">
    <name type="scientific">Aegilops tauschii subsp. strangulata</name>
    <name type="common">Goatgrass</name>
    <dbReference type="NCBI Taxonomy" id="200361"/>
    <lineage>
        <taxon>Eukaryota</taxon>
        <taxon>Viridiplantae</taxon>
        <taxon>Streptophyta</taxon>
        <taxon>Embryophyta</taxon>
        <taxon>Tracheophyta</taxon>
        <taxon>Spermatophyta</taxon>
        <taxon>Magnoliopsida</taxon>
        <taxon>Liliopsida</taxon>
        <taxon>Poales</taxon>
        <taxon>Poaceae</taxon>
        <taxon>BOP clade</taxon>
        <taxon>Pooideae</taxon>
        <taxon>Triticodae</taxon>
        <taxon>Triticeae</taxon>
        <taxon>Triticinae</taxon>
        <taxon>Aegilops</taxon>
    </lineage>
</organism>
<reference evidence="2" key="4">
    <citation type="submission" date="2019-03" db="UniProtKB">
        <authorList>
            <consortium name="EnsemblPlants"/>
        </authorList>
    </citation>
    <scope>IDENTIFICATION</scope>
</reference>